<evidence type="ECO:0000259" key="2">
    <source>
        <dbReference type="Pfam" id="PF19050"/>
    </source>
</evidence>
<gene>
    <name evidence="3" type="ORF">LTR69_010285</name>
</gene>
<feature type="compositionally biased region" description="Basic and acidic residues" evidence="1">
    <location>
        <begin position="1770"/>
        <end position="1784"/>
    </location>
</feature>
<dbReference type="Pfam" id="PF19050">
    <property type="entry name" value="PhoD_2"/>
    <property type="match status" value="2"/>
</dbReference>
<feature type="compositionally biased region" description="Polar residues" evidence="1">
    <location>
        <begin position="783"/>
        <end position="797"/>
    </location>
</feature>
<feature type="region of interest" description="Disordered" evidence="1">
    <location>
        <begin position="777"/>
        <end position="802"/>
    </location>
</feature>
<feature type="compositionally biased region" description="Polar residues" evidence="1">
    <location>
        <begin position="578"/>
        <end position="587"/>
    </location>
</feature>
<feature type="compositionally biased region" description="Polar residues" evidence="1">
    <location>
        <begin position="21"/>
        <end position="38"/>
    </location>
</feature>
<feature type="compositionally biased region" description="Basic and acidic residues" evidence="1">
    <location>
        <begin position="262"/>
        <end position="283"/>
    </location>
</feature>
<reference evidence="3 4" key="1">
    <citation type="submission" date="2023-08" db="EMBL/GenBank/DDBJ databases">
        <title>Black Yeasts Isolated from many extreme environments.</title>
        <authorList>
            <person name="Coleine C."/>
            <person name="Stajich J.E."/>
            <person name="Selbmann L."/>
        </authorList>
    </citation>
    <scope>NUCLEOTIDE SEQUENCE [LARGE SCALE GENOMIC DNA]</scope>
    <source>
        <strain evidence="3 4">CCFEE 6328</strain>
    </source>
</reference>
<dbReference type="PANTHER" id="PTHR46689:SF1">
    <property type="entry name" value="PHOD-LIKE PHOSPHATASE DOMAIN-CONTAINING PROTEIN"/>
    <property type="match status" value="1"/>
</dbReference>
<feature type="region of interest" description="Disordered" evidence="1">
    <location>
        <begin position="1282"/>
        <end position="1430"/>
    </location>
</feature>
<evidence type="ECO:0000256" key="1">
    <source>
        <dbReference type="SAM" id="MobiDB-lite"/>
    </source>
</evidence>
<feature type="compositionally biased region" description="Basic and acidic residues" evidence="1">
    <location>
        <begin position="1357"/>
        <end position="1368"/>
    </location>
</feature>
<feature type="domain" description="PhoD-like phosphatase" evidence="2">
    <location>
        <begin position="857"/>
        <end position="1119"/>
    </location>
</feature>
<feature type="compositionally biased region" description="Low complexity" evidence="1">
    <location>
        <begin position="630"/>
        <end position="647"/>
    </location>
</feature>
<dbReference type="EMBL" id="JAVRRF010000034">
    <property type="protein sequence ID" value="KAK5051259.1"/>
    <property type="molecule type" value="Genomic_DNA"/>
</dbReference>
<feature type="compositionally biased region" description="Polar residues" evidence="1">
    <location>
        <begin position="530"/>
        <end position="546"/>
    </location>
</feature>
<feature type="compositionally biased region" description="Basic and acidic residues" evidence="1">
    <location>
        <begin position="207"/>
        <end position="225"/>
    </location>
</feature>
<organism evidence="3 4">
    <name type="scientific">Exophiala sideris</name>
    <dbReference type="NCBI Taxonomy" id="1016849"/>
    <lineage>
        <taxon>Eukaryota</taxon>
        <taxon>Fungi</taxon>
        <taxon>Dikarya</taxon>
        <taxon>Ascomycota</taxon>
        <taxon>Pezizomycotina</taxon>
        <taxon>Eurotiomycetes</taxon>
        <taxon>Chaetothyriomycetidae</taxon>
        <taxon>Chaetothyriales</taxon>
        <taxon>Herpotrichiellaceae</taxon>
        <taxon>Exophiala</taxon>
    </lineage>
</organism>
<feature type="compositionally biased region" description="Polar residues" evidence="1">
    <location>
        <begin position="1639"/>
        <end position="1676"/>
    </location>
</feature>
<protein>
    <recommendedName>
        <fullName evidence="2">PhoD-like phosphatase domain-containing protein</fullName>
    </recommendedName>
</protein>
<dbReference type="Gene3D" id="3.60.21.70">
    <property type="entry name" value="PhoD-like phosphatase"/>
    <property type="match status" value="1"/>
</dbReference>
<feature type="compositionally biased region" description="Pro residues" evidence="1">
    <location>
        <begin position="55"/>
        <end position="64"/>
    </location>
</feature>
<feature type="region of interest" description="Disordered" evidence="1">
    <location>
        <begin position="1487"/>
        <end position="1784"/>
    </location>
</feature>
<feature type="compositionally biased region" description="Low complexity" evidence="1">
    <location>
        <begin position="508"/>
        <end position="522"/>
    </location>
</feature>
<dbReference type="InterPro" id="IPR038607">
    <property type="entry name" value="PhoD-like_sf"/>
</dbReference>
<feature type="domain" description="PhoD-like phosphatase" evidence="2">
    <location>
        <begin position="1125"/>
        <end position="1290"/>
    </location>
</feature>
<sequence>MATMNPLELYHDPALDGLIYQSKNRTRNNGASRRSSVGHNGRPVSEIYEAADLPPLAPEVPRGPPISYRGGHAQGDGSMQRSFSQRARGRPYHREAFADMEEDYPEESTNPKSRAILEAEHRRLSPPKPRKPVPAETDDDDLMEEFPIPKGRTVSGTDQRRTSPPKPRKPVPTDGLRINTTDLNGAKPATLPRRDIQSAREPSSGHTRVEPEARRTSDTPRRTEEPISAVSRSSAFRDDAQHRDWAPDRSPLQKLEVTLNDISKEEKRARVQEAELLLRERNAARTASGKADSPQTAPSTRKNKSSMKRPAADAERTIEQEAPTLEDSGLVRNLSTTHRQRLQHSTTVDNHRPDVRALSGEGDPGFDYTRSAPRQAEITSQPRRTSSKYRRDDLGIDESAGYARRRPASKDVDPETMRPQQYPEPVPRNGDLPQSDTLPNQRAAQVSGAQLRRDPVRGALAERKNASHKAALEKLTGAPTSEKVIRADSRKLQKAPLPTAEPRAVSNPSRIPVPSAAAPARAGRPDDSDQNASRRTTLAPDNQRQLHTPPVQRGSALQSSPNPSSPRSPPTKVADVINQRQGKSSVSFKEPLNRRPMNEWKDAGTARLTKADYSTENATQSDRGKAWWEQSASSSGRRQSRSTITSSNFASGPPIDNKNATFQPRLFLRCGPLLRYTGMKKARTEKGEERAIWRGSVLIVTQDSHSSYETPPTLRLFSQLKKLRPPPPHEIAGDELSPEYVDPIAGLTKLSRSGKALYVRPIDHIEEGRDLSLIENDDGLFESSPSPTDLNGSQSAKNKAVDRDGEQLGRYAEVAGARLYADPDRDVTFWRFNLEVELAEEEEHIAYRINRGASMGFWVPGRSQTMNMMFHSCNGFSLSANPHNFCGPDPMWRDVLNTHQTRPFHVMIGGGDQIYNDRVMLETQHFGEWSRMRNPQHKHHAPFTNEMKEELETFYLNRYAMWFSQGLFSMAASQIPMVNIWDDHDIIDGFGSYPHHFMQTPVFSGLGNVAFKYYMLFQHQSVPEETAAHEPSWLLGREPGPYIKQPSRSVFMHMGKHVAFLGLDCRTERMHGEVLSVDTVEIVLERCRKELNEGETKHLIVLLGIPLAYPRLVWLENVLTSRLMDPVKAMGRIGLLGGGFLNKFDGGVEILDDLDDHWTSKNHKHERNDLVKDLQDLAAEKSCRITVLSGDVHLAAIGQFHSNPKLKIPKDKDHRYMPNIISSAIVNTPPSDMLADVLNRRNKTHHLDMYTDEDMIPMFTHDVNNKIRNNKHLLPRRNWCSLREYTPGSTPTSSPTESPAMSEAEDDEEEQTPPPRPRRFSFTRDDVNPRKLFRRLSSRGAPPTSYRDTMYDQGRPASHDGTSEDTRRVFPLRRNKSGHGRPSSDSELGPARRASSFDHTSSGAPVRPNTFKRRPTNFSEKAAKKGNIPALDAEGNEIDVNDHINLEGGLDVTLNVEVNQRDPAGITIPYRLLIPALWYDGSSDREKLQEPTGVQRKPTLLGRLSIGGKPSHKAAQSPQGNWGQEQSDDEDYSEGEGYPKAPPPRRRFSLFGSRRQKKEDYLSDEESDHDVQPHSTAPVAQQQPRTWQQQQQQQQQQTPPQAYRPPPQAAQAGHDALYDTQRRPPTNHSLEPAKKPNTRRSFTITSSNSRPTSSVTPRATSDSYSNQNTPSPNQRSGYALFPDTSGPGNNPPRRRLSKQERVLGISPNDPQPLEPPHQLRGNGIIGKEYPPNDNKQQQQQYQYGNDENQGYSGKEAYSAPRPRRTFSLKKAKDWLDGRGKDDFD</sequence>
<feature type="compositionally biased region" description="Low complexity" evidence="1">
    <location>
        <begin position="1729"/>
        <end position="1751"/>
    </location>
</feature>
<feature type="compositionally biased region" description="Low complexity" evidence="1">
    <location>
        <begin position="1580"/>
        <end position="1601"/>
    </location>
</feature>
<feature type="compositionally biased region" description="Basic and acidic residues" evidence="1">
    <location>
        <begin position="235"/>
        <end position="247"/>
    </location>
</feature>
<feature type="compositionally biased region" description="Polar residues" evidence="1">
    <location>
        <begin position="1514"/>
        <end position="1525"/>
    </location>
</feature>
<dbReference type="InterPro" id="IPR018946">
    <property type="entry name" value="PhoD-like_MPP"/>
</dbReference>
<keyword evidence="4" id="KW-1185">Reference proteome</keyword>
<feature type="compositionally biased region" description="Basic and acidic residues" evidence="1">
    <location>
        <begin position="451"/>
        <end position="465"/>
    </location>
</feature>
<dbReference type="CDD" id="cd07389">
    <property type="entry name" value="MPP_PhoD"/>
    <property type="match status" value="1"/>
</dbReference>
<dbReference type="Proteomes" id="UP001345691">
    <property type="component" value="Unassembled WGS sequence"/>
</dbReference>
<feature type="compositionally biased region" description="Low complexity" evidence="1">
    <location>
        <begin position="1286"/>
        <end position="1302"/>
    </location>
</feature>
<dbReference type="InterPro" id="IPR029052">
    <property type="entry name" value="Metallo-depent_PP-like"/>
</dbReference>
<evidence type="ECO:0000313" key="4">
    <source>
        <dbReference type="Proteomes" id="UP001345691"/>
    </source>
</evidence>
<feature type="compositionally biased region" description="Basic and acidic residues" evidence="1">
    <location>
        <begin position="591"/>
        <end position="604"/>
    </location>
</feature>
<accession>A0ABR0IY65</accession>
<feature type="compositionally biased region" description="Basic residues" evidence="1">
    <location>
        <begin position="1370"/>
        <end position="1379"/>
    </location>
</feature>
<evidence type="ECO:0000313" key="3">
    <source>
        <dbReference type="EMBL" id="KAK5051259.1"/>
    </source>
</evidence>
<name>A0ABR0IY65_9EURO</name>
<dbReference type="InterPro" id="IPR043904">
    <property type="entry name" value="PhoD_2-like"/>
</dbReference>
<feature type="compositionally biased region" description="Polar residues" evidence="1">
    <location>
        <begin position="612"/>
        <end position="621"/>
    </location>
</feature>
<feature type="compositionally biased region" description="Polar residues" evidence="1">
    <location>
        <begin position="432"/>
        <end position="448"/>
    </location>
</feature>
<dbReference type="PANTHER" id="PTHR46689">
    <property type="entry name" value="MEMBRANE PROTEIN, PUTATIVE-RELATED"/>
    <property type="match status" value="1"/>
</dbReference>
<comment type="caution">
    <text evidence="3">The sequence shown here is derived from an EMBL/GenBank/DDBJ whole genome shotgun (WGS) entry which is preliminary data.</text>
</comment>
<feature type="compositionally biased region" description="Basic and acidic residues" evidence="1">
    <location>
        <begin position="310"/>
        <end position="319"/>
    </location>
</feature>
<feature type="region of interest" description="Disordered" evidence="1">
    <location>
        <begin position="20"/>
        <end position="660"/>
    </location>
</feature>
<feature type="compositionally biased region" description="Polar residues" evidence="1">
    <location>
        <begin position="333"/>
        <end position="348"/>
    </location>
</feature>
<proteinExistence type="predicted"/>
<dbReference type="SUPFAM" id="SSF56300">
    <property type="entry name" value="Metallo-dependent phosphatases"/>
    <property type="match status" value="1"/>
</dbReference>